<feature type="transmembrane region" description="Helical" evidence="1">
    <location>
        <begin position="7"/>
        <end position="24"/>
    </location>
</feature>
<organism evidence="2 3">
    <name type="scientific">Rehmannia glutinosa</name>
    <name type="common">Chinese foxglove</name>
    <dbReference type="NCBI Taxonomy" id="99300"/>
    <lineage>
        <taxon>Eukaryota</taxon>
        <taxon>Viridiplantae</taxon>
        <taxon>Streptophyta</taxon>
        <taxon>Embryophyta</taxon>
        <taxon>Tracheophyta</taxon>
        <taxon>Spermatophyta</taxon>
        <taxon>Magnoliopsida</taxon>
        <taxon>eudicotyledons</taxon>
        <taxon>Gunneridae</taxon>
        <taxon>Pentapetalae</taxon>
        <taxon>asterids</taxon>
        <taxon>lamiids</taxon>
        <taxon>Lamiales</taxon>
        <taxon>Orobanchaceae</taxon>
        <taxon>Rehmannieae</taxon>
        <taxon>Rehmannia</taxon>
    </lineage>
</organism>
<name>A0ABR0V714_REHGL</name>
<accession>A0ABR0V714</accession>
<keyword evidence="1" id="KW-0812">Transmembrane</keyword>
<evidence type="ECO:0000256" key="1">
    <source>
        <dbReference type="SAM" id="Phobius"/>
    </source>
</evidence>
<keyword evidence="1" id="KW-1133">Transmembrane helix</keyword>
<dbReference type="Proteomes" id="UP001318860">
    <property type="component" value="Unassembled WGS sequence"/>
</dbReference>
<keyword evidence="1" id="KW-0472">Membrane</keyword>
<dbReference type="EMBL" id="JABTTQ020001491">
    <property type="protein sequence ID" value="KAK6131019.1"/>
    <property type="molecule type" value="Genomic_DNA"/>
</dbReference>
<comment type="caution">
    <text evidence="2">The sequence shown here is derived from an EMBL/GenBank/DDBJ whole genome shotgun (WGS) entry which is preliminary data.</text>
</comment>
<gene>
    <name evidence="2" type="ORF">DH2020_035238</name>
</gene>
<evidence type="ECO:0000313" key="3">
    <source>
        <dbReference type="Proteomes" id="UP001318860"/>
    </source>
</evidence>
<dbReference type="PANTHER" id="PTHR33286">
    <property type="entry name" value="BIFUNCTIONAL INHIBITOR/LIPID-TRANSFER PROTEIN/SEED STORAGE 2S ALBUMIN SUPERFAMILY PROTEIN"/>
    <property type="match status" value="1"/>
</dbReference>
<dbReference type="PANTHER" id="PTHR33286:SF1">
    <property type="entry name" value="OS01G0800600 PROTEIN"/>
    <property type="match status" value="1"/>
</dbReference>
<sequence>MAIPRTYYVLLVTILMVGVTSMKIDTALGQHSPSLIARPRCWGIINFIVFCSFYINNLERYSRTPNEKCCAHARKTDIIYFCKKFADDEIYNSFRVVDTAAYCGNPLPKGTKCGSKLHCANLNEELTKATPY</sequence>
<keyword evidence="3" id="KW-1185">Reference proteome</keyword>
<feature type="transmembrane region" description="Helical" evidence="1">
    <location>
        <begin position="36"/>
        <end position="55"/>
    </location>
</feature>
<evidence type="ECO:0000313" key="2">
    <source>
        <dbReference type="EMBL" id="KAK6131019.1"/>
    </source>
</evidence>
<evidence type="ECO:0008006" key="4">
    <source>
        <dbReference type="Google" id="ProtNLM"/>
    </source>
</evidence>
<protein>
    <recommendedName>
        <fullName evidence="4">Bifunctional inhibitor/plant lipid transfer protein/seed storage helical domain-containing protein</fullName>
    </recommendedName>
</protein>
<reference evidence="2 3" key="1">
    <citation type="journal article" date="2021" name="Comput. Struct. Biotechnol. J.">
        <title>De novo genome assembly of the potent medicinal plant Rehmannia glutinosa using nanopore technology.</title>
        <authorList>
            <person name="Ma L."/>
            <person name="Dong C."/>
            <person name="Song C."/>
            <person name="Wang X."/>
            <person name="Zheng X."/>
            <person name="Niu Y."/>
            <person name="Chen S."/>
            <person name="Feng W."/>
        </authorList>
    </citation>
    <scope>NUCLEOTIDE SEQUENCE [LARGE SCALE GENOMIC DNA]</scope>
    <source>
        <strain evidence="2">DH-2019</strain>
    </source>
</reference>
<proteinExistence type="predicted"/>